<dbReference type="SMART" id="SM00490">
    <property type="entry name" value="HELICc"/>
    <property type="match status" value="1"/>
</dbReference>
<proteinExistence type="predicted"/>
<dbReference type="CDD" id="cd17922">
    <property type="entry name" value="DEXHc_LHR-like"/>
    <property type="match status" value="1"/>
</dbReference>
<dbReference type="Gene3D" id="3.40.50.300">
    <property type="entry name" value="P-loop containing nucleotide triphosphate hydrolases"/>
    <property type="match status" value="2"/>
</dbReference>
<dbReference type="Proteomes" id="UP000448867">
    <property type="component" value="Unassembled WGS sequence"/>
</dbReference>
<dbReference type="OrthoDB" id="9774462at2"/>
<keyword evidence="6" id="KW-1185">Reference proteome</keyword>
<gene>
    <name evidence="5" type="ORF">GJU40_07170</name>
</gene>
<dbReference type="InterPro" id="IPR027417">
    <property type="entry name" value="P-loop_NTPase"/>
</dbReference>
<dbReference type="SMART" id="SM00487">
    <property type="entry name" value="DEXDc"/>
    <property type="match status" value="1"/>
</dbReference>
<keyword evidence="5" id="KW-0378">Hydrolase</keyword>
<dbReference type="PROSITE" id="PS51194">
    <property type="entry name" value="HELICASE_CTER"/>
    <property type="match status" value="1"/>
</dbReference>
<dbReference type="SUPFAM" id="SSF52540">
    <property type="entry name" value="P-loop containing nucleoside triphosphate hydrolases"/>
    <property type="match status" value="1"/>
</dbReference>
<dbReference type="GO" id="GO:0004386">
    <property type="term" value="F:helicase activity"/>
    <property type="evidence" value="ECO:0007669"/>
    <property type="project" value="UniProtKB-KW"/>
</dbReference>
<dbReference type="Pfam" id="PF00271">
    <property type="entry name" value="Helicase_C"/>
    <property type="match status" value="1"/>
</dbReference>
<keyword evidence="1" id="KW-0547">Nucleotide-binding</keyword>
<feature type="domain" description="Helicase ATP-binding" evidence="3">
    <location>
        <begin position="32"/>
        <end position="211"/>
    </location>
</feature>
<dbReference type="InterPro" id="IPR011545">
    <property type="entry name" value="DEAD/DEAH_box_helicase_dom"/>
</dbReference>
<evidence type="ECO:0000259" key="3">
    <source>
        <dbReference type="PROSITE" id="PS51192"/>
    </source>
</evidence>
<dbReference type="PROSITE" id="PS51192">
    <property type="entry name" value="HELICASE_ATP_BIND_1"/>
    <property type="match status" value="1"/>
</dbReference>
<evidence type="ECO:0000256" key="2">
    <source>
        <dbReference type="ARBA" id="ARBA00022840"/>
    </source>
</evidence>
<name>A0A7X2IZD0_9BACI</name>
<reference evidence="5 6" key="1">
    <citation type="submission" date="2019-11" db="EMBL/GenBank/DDBJ databases">
        <title>Bacillus lacus genome.</title>
        <authorList>
            <person name="Allen C.J."/>
            <person name="Newman J.D."/>
        </authorList>
    </citation>
    <scope>NUCLEOTIDE SEQUENCE [LARGE SCALE GENOMIC DNA]</scope>
    <source>
        <strain evidence="5 6">KCTC 33946</strain>
    </source>
</reference>
<dbReference type="GO" id="GO:0003677">
    <property type="term" value="F:DNA binding"/>
    <property type="evidence" value="ECO:0007669"/>
    <property type="project" value="TreeGrafter"/>
</dbReference>
<sequence length="712" mass="82413">MNSFDLLSKFLQKKIWDMRWSSFTNIQEKAIPAVLQTEDDVVLSAGTASGKTEAAFLPVLTEVEASAGQALKILYISPLKALINNQFERINKLCEYMNIEIHRWHGDVSQSKKQKFIKNPTGILQITPESIESLFINRPGALSTLFKELEFVVIDEIHSFIDKERGVQLRSLLSRIEEFATKRPRIVGLSATIGNFDLVKEWINFKYPENVTIIEDKSSDKQLLYSLMFFETDKDNKKPIELFEDMREITKEQKSIIFCNSRGSVEETTVFLNRLAEREGMGETYYAHHSSIDKKEREYVEKVMSETNMPKSVVATSSLELGIDIGNVDLVVQLDSTYTVSSLKQRLGRSGRERDASQMLQLYSTSKDSLLQSLAVMELVLDKWIEPATGYAIPYDILFHQLISVCAEKNGMTIKQLLHFVHNNDIFHSLESHKAELLINYMIEKDILEKLSGRGELIVGIEGERILRSKEFYSVFMTNEEYEVVEGTRKIGQVDKTPFIFEGDNIILSGRLWTVISLDSDRNKAYVRKAVNAKPPKYFGDGGKIHKRIGEKMMEVLSGEDEFEYIDYKSKSALEELRRPYKLYEVGIQHRALWKNKREYLIETFTSTQITTTLHWMMRVLDVNVLERDLLGRIRFEYSGDINDLFFDLKSCIWDEKEIVEKKKKISDFPSKFATYIPEYLKDEMHIKHELDLKGALEFLNDFELKIIELEF</sequence>
<dbReference type="EMBL" id="WKKI01000009">
    <property type="protein sequence ID" value="MRX71953.1"/>
    <property type="molecule type" value="Genomic_DNA"/>
</dbReference>
<dbReference type="PANTHER" id="PTHR47962">
    <property type="entry name" value="ATP-DEPENDENT HELICASE LHR-RELATED-RELATED"/>
    <property type="match status" value="1"/>
</dbReference>
<dbReference type="RefSeq" id="WP_154307096.1">
    <property type="nucleotide sequence ID" value="NZ_WKKI01000009.1"/>
</dbReference>
<protein>
    <submittedName>
        <fullName evidence="5">DEAD/DEAH box helicase</fullName>
    </submittedName>
</protein>
<comment type="caution">
    <text evidence="5">The sequence shown here is derived from an EMBL/GenBank/DDBJ whole genome shotgun (WGS) entry which is preliminary data.</text>
</comment>
<organism evidence="5 6">
    <name type="scientific">Metabacillus lacus</name>
    <dbReference type="NCBI Taxonomy" id="1983721"/>
    <lineage>
        <taxon>Bacteria</taxon>
        <taxon>Bacillati</taxon>
        <taxon>Bacillota</taxon>
        <taxon>Bacilli</taxon>
        <taxon>Bacillales</taxon>
        <taxon>Bacillaceae</taxon>
        <taxon>Metabacillus</taxon>
    </lineage>
</organism>
<dbReference type="Pfam" id="PF00270">
    <property type="entry name" value="DEAD"/>
    <property type="match status" value="1"/>
</dbReference>
<evidence type="ECO:0000313" key="5">
    <source>
        <dbReference type="EMBL" id="MRX71953.1"/>
    </source>
</evidence>
<keyword evidence="2" id="KW-0067">ATP-binding</keyword>
<keyword evidence="5" id="KW-0347">Helicase</keyword>
<dbReference type="InterPro" id="IPR014001">
    <property type="entry name" value="Helicase_ATP-bd"/>
</dbReference>
<dbReference type="InterPro" id="IPR052511">
    <property type="entry name" value="ATP-dep_Helicase"/>
</dbReference>
<feature type="domain" description="Helicase C-terminal" evidence="4">
    <location>
        <begin position="241"/>
        <end position="401"/>
    </location>
</feature>
<dbReference type="AlphaFoldDB" id="A0A7X2IZD0"/>
<evidence type="ECO:0000259" key="4">
    <source>
        <dbReference type="PROSITE" id="PS51194"/>
    </source>
</evidence>
<dbReference type="GO" id="GO:0005524">
    <property type="term" value="F:ATP binding"/>
    <property type="evidence" value="ECO:0007669"/>
    <property type="project" value="UniProtKB-KW"/>
</dbReference>
<dbReference type="GO" id="GO:0016887">
    <property type="term" value="F:ATP hydrolysis activity"/>
    <property type="evidence" value="ECO:0007669"/>
    <property type="project" value="TreeGrafter"/>
</dbReference>
<dbReference type="InterPro" id="IPR001650">
    <property type="entry name" value="Helicase_C-like"/>
</dbReference>
<evidence type="ECO:0000256" key="1">
    <source>
        <dbReference type="ARBA" id="ARBA00022741"/>
    </source>
</evidence>
<dbReference type="PANTHER" id="PTHR47962:SF5">
    <property type="entry name" value="ATP-DEPENDENT HELICASE LHR-RELATED"/>
    <property type="match status" value="1"/>
</dbReference>
<accession>A0A7X2IZD0</accession>
<evidence type="ECO:0000313" key="6">
    <source>
        <dbReference type="Proteomes" id="UP000448867"/>
    </source>
</evidence>